<dbReference type="OrthoDB" id="7926501at2"/>
<feature type="transmembrane region" description="Helical" evidence="6">
    <location>
        <begin position="124"/>
        <end position="143"/>
    </location>
</feature>
<comment type="subcellular location">
    <subcellularLocation>
        <location evidence="1">Membrane</location>
        <topology evidence="1">Multi-pass membrane protein</topology>
    </subcellularLocation>
</comment>
<dbReference type="Pfam" id="PF04138">
    <property type="entry name" value="GtrA_DPMS_TM"/>
    <property type="match status" value="1"/>
</dbReference>
<feature type="transmembrane region" description="Helical" evidence="6">
    <location>
        <begin position="53"/>
        <end position="73"/>
    </location>
</feature>
<feature type="transmembrane region" description="Helical" evidence="6">
    <location>
        <begin position="94"/>
        <end position="118"/>
    </location>
</feature>
<dbReference type="Proteomes" id="UP000294480">
    <property type="component" value="Unassembled WGS sequence"/>
</dbReference>
<evidence type="ECO:0000256" key="6">
    <source>
        <dbReference type="SAM" id="Phobius"/>
    </source>
</evidence>
<gene>
    <name evidence="8" type="ORF">DFR44_13415</name>
</gene>
<comment type="caution">
    <text evidence="8">The sequence shown here is derived from an EMBL/GenBank/DDBJ whole genome shotgun (WGS) entry which is preliminary data.</text>
</comment>
<keyword evidence="4 6" id="KW-1133">Transmembrane helix</keyword>
<keyword evidence="9" id="KW-1185">Reference proteome</keyword>
<evidence type="ECO:0000259" key="7">
    <source>
        <dbReference type="Pfam" id="PF04138"/>
    </source>
</evidence>
<dbReference type="PANTHER" id="PTHR38459:SF1">
    <property type="entry name" value="PROPHAGE BACTOPRENOL-LINKED GLUCOSE TRANSLOCASE HOMOLOG"/>
    <property type="match status" value="1"/>
</dbReference>
<evidence type="ECO:0000256" key="1">
    <source>
        <dbReference type="ARBA" id="ARBA00004141"/>
    </source>
</evidence>
<dbReference type="GO" id="GO:0000271">
    <property type="term" value="P:polysaccharide biosynthetic process"/>
    <property type="evidence" value="ECO:0007669"/>
    <property type="project" value="InterPro"/>
</dbReference>
<protein>
    <submittedName>
        <fullName evidence="8">Putative flippase GtrA</fullName>
    </submittedName>
</protein>
<dbReference type="PANTHER" id="PTHR38459">
    <property type="entry name" value="PROPHAGE BACTOPRENOL-LINKED GLUCOSE TRANSLOCASE HOMOLOG"/>
    <property type="match status" value="1"/>
</dbReference>
<dbReference type="AlphaFoldDB" id="A0A4R6Y4C4"/>
<dbReference type="InterPro" id="IPR007267">
    <property type="entry name" value="GtrA_DPMS_TM"/>
</dbReference>
<organism evidence="8 9">
    <name type="scientific">Hydromonas duriensis</name>
    <dbReference type="NCBI Taxonomy" id="1527608"/>
    <lineage>
        <taxon>Bacteria</taxon>
        <taxon>Pseudomonadati</taxon>
        <taxon>Pseudomonadota</taxon>
        <taxon>Betaproteobacteria</taxon>
        <taxon>Burkholderiales</taxon>
        <taxon>Burkholderiaceae</taxon>
        <taxon>Hydromonas</taxon>
    </lineage>
</organism>
<evidence type="ECO:0000313" key="8">
    <source>
        <dbReference type="EMBL" id="TDR28820.1"/>
    </source>
</evidence>
<feature type="domain" description="GtrA/DPMS transmembrane" evidence="7">
    <location>
        <begin position="28"/>
        <end position="150"/>
    </location>
</feature>
<keyword evidence="5 6" id="KW-0472">Membrane</keyword>
<comment type="similarity">
    <text evidence="2">Belongs to the GtrA family.</text>
</comment>
<dbReference type="InterPro" id="IPR051401">
    <property type="entry name" value="GtrA_CellWall_Glycosyl"/>
</dbReference>
<keyword evidence="3 6" id="KW-0812">Transmembrane</keyword>
<dbReference type="RefSeq" id="WP_133621519.1">
    <property type="nucleotide sequence ID" value="NZ_SNZE01000034.1"/>
</dbReference>
<evidence type="ECO:0000256" key="5">
    <source>
        <dbReference type="ARBA" id="ARBA00023136"/>
    </source>
</evidence>
<accession>A0A4R6Y4C4</accession>
<proteinExistence type="inferred from homology"/>
<sequence length="159" mass="17938">MKAKDWFTYQYLALNSKMSKILNSTILRFAIVGLIGFLVDVCVFYLLKEVTGIYKARVTSFVAAASTTFILNKSFTFQKHNTKKRPADIIRQEYLRYLLLMTMGGMVNYAVFTATLHILGTHSFLPALAIAFGSGVAMALNYTSSRYYVFNHKNSSSNL</sequence>
<evidence type="ECO:0000256" key="4">
    <source>
        <dbReference type="ARBA" id="ARBA00022989"/>
    </source>
</evidence>
<dbReference type="EMBL" id="SNZE01000034">
    <property type="protein sequence ID" value="TDR28820.1"/>
    <property type="molecule type" value="Genomic_DNA"/>
</dbReference>
<dbReference type="GO" id="GO:0005886">
    <property type="term" value="C:plasma membrane"/>
    <property type="evidence" value="ECO:0007669"/>
    <property type="project" value="TreeGrafter"/>
</dbReference>
<reference evidence="8 9" key="1">
    <citation type="submission" date="2019-03" db="EMBL/GenBank/DDBJ databases">
        <title>Genomic Encyclopedia of Type Strains, Phase IV (KMG-IV): sequencing the most valuable type-strain genomes for metagenomic binning, comparative biology and taxonomic classification.</title>
        <authorList>
            <person name="Goeker M."/>
        </authorList>
    </citation>
    <scope>NUCLEOTIDE SEQUENCE [LARGE SCALE GENOMIC DNA]</scope>
    <source>
        <strain evidence="8 9">DSM 102852</strain>
    </source>
</reference>
<feature type="transmembrane region" description="Helical" evidence="6">
    <location>
        <begin position="26"/>
        <end position="47"/>
    </location>
</feature>
<evidence type="ECO:0000256" key="3">
    <source>
        <dbReference type="ARBA" id="ARBA00022692"/>
    </source>
</evidence>
<name>A0A4R6Y4C4_9BURK</name>
<evidence type="ECO:0000256" key="2">
    <source>
        <dbReference type="ARBA" id="ARBA00009399"/>
    </source>
</evidence>
<evidence type="ECO:0000313" key="9">
    <source>
        <dbReference type="Proteomes" id="UP000294480"/>
    </source>
</evidence>